<dbReference type="PANTHER" id="PTHR12110:SF21">
    <property type="entry name" value="XYLOSE ISOMERASE-LIKE TIM BARREL DOMAIN-CONTAINING PROTEIN"/>
    <property type="match status" value="1"/>
</dbReference>
<reference evidence="3" key="1">
    <citation type="journal article" date="2019" name="Int. J. Syst. Evol. Microbiol.">
        <title>The Global Catalogue of Microorganisms (GCM) 10K type strain sequencing project: providing services to taxonomists for standard genome sequencing and annotation.</title>
        <authorList>
            <consortium name="The Broad Institute Genomics Platform"/>
            <consortium name="The Broad Institute Genome Sequencing Center for Infectious Disease"/>
            <person name="Wu L."/>
            <person name="Ma J."/>
        </authorList>
    </citation>
    <scope>NUCLEOTIDE SEQUENCE [LARGE SCALE GENOMIC DNA]</scope>
    <source>
        <strain evidence="3">JCM 17759</strain>
    </source>
</reference>
<sequence>MHITIVSALNVAVVCPAENPFFAMDTGVSGTPAEVAGVLEELGYAGLGGSPTGADEMAAALQQHDLTLFNVYWVLKFDDQTPALSDSLRDCIDSLRGYESALWIAVSEVRKEGQPVALSSTDGDDVAVSRLREIADYAAARDVSVSLYPHTNYWMQRFEDSIRLAEKLDRSDVGITFNLCHWLKVEGDRDPSELLTRSMPRLSFVTLNGADRGDTRSMGWARLIQPLGSGSYDGGRLVETLHAMNYKGPVGLQAYGIKGDQRENLRRSMDAWKAMQPKNE</sequence>
<evidence type="ECO:0000313" key="2">
    <source>
        <dbReference type="EMBL" id="GAA4465551.1"/>
    </source>
</evidence>
<name>A0ABP8NDK4_9BACT</name>
<dbReference type="Pfam" id="PF01261">
    <property type="entry name" value="AP_endonuc_2"/>
    <property type="match status" value="1"/>
</dbReference>
<proteinExistence type="predicted"/>
<keyword evidence="3" id="KW-1185">Reference proteome</keyword>
<gene>
    <name evidence="2" type="ORF">GCM10023156_53450</name>
</gene>
<dbReference type="InterPro" id="IPR036237">
    <property type="entry name" value="Xyl_isomerase-like_sf"/>
</dbReference>
<dbReference type="Proteomes" id="UP001500840">
    <property type="component" value="Unassembled WGS sequence"/>
</dbReference>
<comment type="caution">
    <text evidence="2">The sequence shown here is derived from an EMBL/GenBank/DDBJ whole genome shotgun (WGS) entry which is preliminary data.</text>
</comment>
<dbReference type="EMBL" id="BAABGA010000075">
    <property type="protein sequence ID" value="GAA4465551.1"/>
    <property type="molecule type" value="Genomic_DNA"/>
</dbReference>
<protein>
    <recommendedName>
        <fullName evidence="1">Xylose isomerase-like TIM barrel domain-containing protein</fullName>
    </recommendedName>
</protein>
<feature type="domain" description="Xylose isomerase-like TIM barrel" evidence="1">
    <location>
        <begin position="50"/>
        <end position="274"/>
    </location>
</feature>
<dbReference type="SUPFAM" id="SSF51658">
    <property type="entry name" value="Xylose isomerase-like"/>
    <property type="match status" value="1"/>
</dbReference>
<organism evidence="2 3">
    <name type="scientific">Novipirellula rosea</name>
    <dbReference type="NCBI Taxonomy" id="1031540"/>
    <lineage>
        <taxon>Bacteria</taxon>
        <taxon>Pseudomonadati</taxon>
        <taxon>Planctomycetota</taxon>
        <taxon>Planctomycetia</taxon>
        <taxon>Pirellulales</taxon>
        <taxon>Pirellulaceae</taxon>
        <taxon>Novipirellula</taxon>
    </lineage>
</organism>
<accession>A0ABP8NDK4</accession>
<evidence type="ECO:0000313" key="3">
    <source>
        <dbReference type="Proteomes" id="UP001500840"/>
    </source>
</evidence>
<dbReference type="InterPro" id="IPR013022">
    <property type="entry name" value="Xyl_isomerase-like_TIM-brl"/>
</dbReference>
<dbReference type="Gene3D" id="3.20.20.150">
    <property type="entry name" value="Divalent-metal-dependent TIM barrel enzymes"/>
    <property type="match status" value="1"/>
</dbReference>
<evidence type="ECO:0000259" key="1">
    <source>
        <dbReference type="Pfam" id="PF01261"/>
    </source>
</evidence>
<dbReference type="InterPro" id="IPR050312">
    <property type="entry name" value="IolE/XylAMocC-like"/>
</dbReference>
<dbReference type="PANTHER" id="PTHR12110">
    <property type="entry name" value="HYDROXYPYRUVATE ISOMERASE"/>
    <property type="match status" value="1"/>
</dbReference>